<evidence type="ECO:0000256" key="2">
    <source>
        <dbReference type="SAM" id="MobiDB-lite"/>
    </source>
</evidence>
<feature type="compositionally biased region" description="Low complexity" evidence="2">
    <location>
        <begin position="321"/>
        <end position="335"/>
    </location>
</feature>
<gene>
    <name evidence="4" type="ORF">Mgra_00002032</name>
</gene>
<proteinExistence type="predicted"/>
<feature type="region of interest" description="Disordered" evidence="2">
    <location>
        <begin position="321"/>
        <end position="348"/>
    </location>
</feature>
<keyword evidence="3" id="KW-0472">Membrane</keyword>
<evidence type="ECO:0000313" key="4">
    <source>
        <dbReference type="EMBL" id="KAF7638653.1"/>
    </source>
</evidence>
<evidence type="ECO:0000313" key="5">
    <source>
        <dbReference type="Proteomes" id="UP000605970"/>
    </source>
</evidence>
<feature type="compositionally biased region" description="Basic and acidic residues" evidence="2">
    <location>
        <begin position="491"/>
        <end position="504"/>
    </location>
</feature>
<keyword evidence="5" id="KW-1185">Reference proteome</keyword>
<name>A0A8T0A0L3_9BILA</name>
<feature type="region of interest" description="Disordered" evidence="2">
    <location>
        <begin position="491"/>
        <end position="517"/>
    </location>
</feature>
<dbReference type="AlphaFoldDB" id="A0A8T0A0L3"/>
<feature type="coiled-coil region" evidence="1">
    <location>
        <begin position="222"/>
        <end position="270"/>
    </location>
</feature>
<dbReference type="OrthoDB" id="5860225at2759"/>
<dbReference type="EMBL" id="JABEBT010000011">
    <property type="protein sequence ID" value="KAF7638653.1"/>
    <property type="molecule type" value="Genomic_DNA"/>
</dbReference>
<evidence type="ECO:0000256" key="3">
    <source>
        <dbReference type="SAM" id="Phobius"/>
    </source>
</evidence>
<reference evidence="4" key="1">
    <citation type="journal article" date="2020" name="Ecol. Evol.">
        <title>Genome structure and content of the rice root-knot nematode (Meloidogyne graminicola).</title>
        <authorList>
            <person name="Phan N.T."/>
            <person name="Danchin E.G.J."/>
            <person name="Klopp C."/>
            <person name="Perfus-Barbeoch L."/>
            <person name="Kozlowski D.K."/>
            <person name="Koutsovoulos G.D."/>
            <person name="Lopez-Roques C."/>
            <person name="Bouchez O."/>
            <person name="Zahm M."/>
            <person name="Besnard G."/>
            <person name="Bellafiore S."/>
        </authorList>
    </citation>
    <scope>NUCLEOTIDE SEQUENCE</scope>
    <source>
        <strain evidence="4">VN-18</strain>
    </source>
</reference>
<protein>
    <submittedName>
        <fullName evidence="4">Uncharacterized protein</fullName>
    </submittedName>
</protein>
<keyword evidence="3" id="KW-0812">Transmembrane</keyword>
<sequence length="692" mass="77664">MAAKRFLSLFKSSNKREKENNDPLLNDYQYHISNGQRRSRRVNFQSADKSSKRRSCATEVNNDDDDGSEVTLTATEASRQQNFNKKMPPNPYLIITEPKRNHGPRSCPGGGGGQHFFDFDSLDNDEISGVNGGILDRSLEARSEFISTQPHRRSNRRRVIPLDDKTSSTQSAHPPFTEIGNGNGHIGQQRDSNFVTSSRYKNIPWTSADFNNWGMEGGLGGKQQLIIRLREQQKEINELAMAYRSERTRRKEIQRDLRKEQENKERLMMETFRLQSIIGVLLHQQQSKTTGNSNMQNGVDLNTLIGASGIMQQNNLYSSWTGNTPSSSSATAAPSVNQQSLHHPSNVIPNSWTPCRTAASLDFFGFQQQLPPLPPPVALFGNRGGPGECLAAPIHSSSSLTSQQIKQQKLNHHQQDSDDEIKVFRNAQHNTDSFSGSSRLNNTQAFPAYNFLFSHSFSLQKKSEKNIVKKEIKKKIKNLATGDLTSLERDKQDLTSDLSSKEFCDSPESPEVERGGGNTTLHGLSFSADDCQHLFGQRNRGGKDERDISIPTLFPDNELPLRDDGYSTSETNMSASGIANSECTETILGGGNISSSLLNNGNANLSKFRRYSKKHTINICTYIFFFFKIFLICVMKKNFNLIKNPNPSFCLNNYSNEDNNLNISSKFNENKKSLLLTTKTIKISKCPRRHTI</sequence>
<dbReference type="Proteomes" id="UP000605970">
    <property type="component" value="Unassembled WGS sequence"/>
</dbReference>
<feature type="transmembrane region" description="Helical" evidence="3">
    <location>
        <begin position="616"/>
        <end position="635"/>
    </location>
</feature>
<evidence type="ECO:0000256" key="1">
    <source>
        <dbReference type="SAM" id="Coils"/>
    </source>
</evidence>
<keyword evidence="1" id="KW-0175">Coiled coil</keyword>
<feature type="region of interest" description="Disordered" evidence="2">
    <location>
        <begin position="36"/>
        <end position="69"/>
    </location>
</feature>
<keyword evidence="3" id="KW-1133">Transmembrane helix</keyword>
<feature type="region of interest" description="Disordered" evidence="2">
    <location>
        <begin position="164"/>
        <end position="187"/>
    </location>
</feature>
<feature type="compositionally biased region" description="Polar residues" evidence="2">
    <location>
        <begin position="36"/>
        <end position="48"/>
    </location>
</feature>
<accession>A0A8T0A0L3</accession>
<comment type="caution">
    <text evidence="4">The sequence shown here is derived from an EMBL/GenBank/DDBJ whole genome shotgun (WGS) entry which is preliminary data.</text>
</comment>
<organism evidence="4 5">
    <name type="scientific">Meloidogyne graminicola</name>
    <dbReference type="NCBI Taxonomy" id="189291"/>
    <lineage>
        <taxon>Eukaryota</taxon>
        <taxon>Metazoa</taxon>
        <taxon>Ecdysozoa</taxon>
        <taxon>Nematoda</taxon>
        <taxon>Chromadorea</taxon>
        <taxon>Rhabditida</taxon>
        <taxon>Tylenchina</taxon>
        <taxon>Tylenchomorpha</taxon>
        <taxon>Tylenchoidea</taxon>
        <taxon>Meloidogynidae</taxon>
        <taxon>Meloidogyninae</taxon>
        <taxon>Meloidogyne</taxon>
    </lineage>
</organism>
<feature type="compositionally biased region" description="Polar residues" evidence="2">
    <location>
        <begin position="336"/>
        <end position="348"/>
    </location>
</feature>